<evidence type="ECO:0000256" key="1">
    <source>
        <dbReference type="ARBA" id="ARBA00022737"/>
    </source>
</evidence>
<dbReference type="InterPro" id="IPR003410">
    <property type="entry name" value="HYR_dom"/>
</dbReference>
<dbReference type="Pfam" id="PF19081">
    <property type="entry name" value="Ig_7"/>
    <property type="match status" value="1"/>
</dbReference>
<keyword evidence="4" id="KW-1185">Reference proteome</keyword>
<dbReference type="STRING" id="1299341.SAMN05444005_10116"/>
<keyword evidence="1" id="KW-0677">Repeat</keyword>
<protein>
    <submittedName>
        <fullName evidence="3">HYR domain-containing protein</fullName>
    </submittedName>
</protein>
<evidence type="ECO:0000313" key="4">
    <source>
        <dbReference type="Proteomes" id="UP000198648"/>
    </source>
</evidence>
<dbReference type="Pfam" id="PF13573">
    <property type="entry name" value="SprB"/>
    <property type="match status" value="1"/>
</dbReference>
<reference evidence="3 4" key="1">
    <citation type="submission" date="2016-10" db="EMBL/GenBank/DDBJ databases">
        <authorList>
            <person name="de Groot N.N."/>
        </authorList>
    </citation>
    <scope>NUCLEOTIDE SEQUENCE [LARGE SCALE GENOMIC DNA]</scope>
    <source>
        <strain evidence="3 4">DSM 27078</strain>
    </source>
</reference>
<accession>A0A1H8YRP6</accession>
<name>A0A1H8YRP6_9FLAO</name>
<dbReference type="OrthoDB" id="599464at2"/>
<gene>
    <name evidence="3" type="ORF">SAMN05444005_10116</name>
</gene>
<dbReference type="EMBL" id="FOEI01000001">
    <property type="protein sequence ID" value="SEP54681.1"/>
    <property type="molecule type" value="Genomic_DNA"/>
</dbReference>
<proteinExistence type="predicted"/>
<evidence type="ECO:0000313" key="3">
    <source>
        <dbReference type="EMBL" id="SEP54681.1"/>
    </source>
</evidence>
<dbReference type="Pfam" id="PF02494">
    <property type="entry name" value="HYR"/>
    <property type="match status" value="1"/>
</dbReference>
<dbReference type="InterPro" id="IPR025667">
    <property type="entry name" value="SprB_repeat"/>
</dbReference>
<organism evidence="3 4">
    <name type="scientific">Flavobacterium urocaniciphilum</name>
    <dbReference type="NCBI Taxonomy" id="1299341"/>
    <lineage>
        <taxon>Bacteria</taxon>
        <taxon>Pseudomonadati</taxon>
        <taxon>Bacteroidota</taxon>
        <taxon>Flavobacteriia</taxon>
        <taxon>Flavobacteriales</taxon>
        <taxon>Flavobacteriaceae</taxon>
        <taxon>Flavobacterium</taxon>
    </lineage>
</organism>
<dbReference type="InterPro" id="IPR044023">
    <property type="entry name" value="Ig_7"/>
</dbReference>
<dbReference type="PROSITE" id="PS50825">
    <property type="entry name" value="HYR"/>
    <property type="match status" value="1"/>
</dbReference>
<dbReference type="RefSeq" id="WP_091463415.1">
    <property type="nucleotide sequence ID" value="NZ_FOEI01000001.1"/>
</dbReference>
<sequence length="1729" mass="183019">MKKNILLLLKKILLLIGDTYHLTKVYLNYLCSSWSQYSRFSNYIMVFSFVILLLNNNLTYSQIVIDGNPSEWPGVLNNAANTKKAFKHDPFNATGVDDQWTQGSKDTDASPTTNWKWVYGNSNDKGDIGNAGAVLLGTKLYFFGDRAAFNGDSQIGFWFFLDDVMPTGSGASASPFTGEHSNGDILIISNFTNGGGIVQPLVYMWSGKTANNPGALVQVNPNTVLATLASNDQSYNVPGGANGTQMFNGDVWTFSPKSGPANTYPVPLFFEGSLDLATIQGISPCFKRFLLETRNSQSLTASLQDLAAGGFSGVPPAPSVVAGNRCGPGSVTLSASGCLGTLNWYANATGGASLGTGPSFNTTSISQTTTFYVSCTVDGCEGSRAPVIATINPTPSASASYTPINCYGGNSTITVSASGGTPSYTYSLDNVTFQAGNTFVVPAGSYTVYVKDSKGCPGEYQVNISQPDPSQPDISIGPFAKSYCGLPFTEAQSQLNADFTSWLNSIQIINTGTLPYTLVRSPQNPTPPAVNGGETSVSWTITDACGKSETISEIFTVLGCNIICELDTDPTPCNVAGSITASGSGGFPQYSFKLYLTSDVTFTNQIGATLFSANNPGIVTFTGLAAGDYTVLIFDQVQNTNDSASACSILVTRDPPPLVTTHCSNDQFNACGQTQEALNADYTSWFNSLAPTGGTNLQYSIEVKDAQGNVVDIDGIFAPNKCGAVYTATVTYSDACAQSGSCQGVYTVVGDTQPPVITTQNQSGDLGCNPTSIVAPSFGYTDNCDSNLQVSVSDGGVQTNGCGRSRTWTATLSDGCGNAATPVSITYTWKVDTQAPVISTQNQSGDLGCNPQSIPTPTFSYTDNCDNNLQVSVNDGGLQTNGCGRSRTWTATLSDGCGNAAVPVSITYTWKVDTQAPVISTQSQSGDLGCNPQSIPTPSFSYTDNCDNNLQVSVNDGGLQTNGCGRSRTWTATLSDGCGNTAIPVSITYTWKVDTQAPVISTQSQSGDLGCNPQSIPTPSFSYTDNCDNNLQVSVNDGGLQTNGCGRSRTWTASLTDSCGNVATPVSITYTWKVDTQAPVISTQSQSGYLGCNPQSIPTPTFSYTDNCDNNLQVSVSDGGLQTNGCGRSRTWTASLTDSCGNAAVPVSITYTWKVDTQAPVISTQSQSGDLGCNPQSIPTPSFSYTDNCDNNLQVSVNDGGVQTNGCGRSRTWTASLTDSCGNAAVPVSITYTWKVDTQAPVITSQSQSGDLGCNPESIPTPSFSYTDNCDNNLQVSVNDGGVQNEGCNYSHTWTASVTDSCGNVATPKSITYSWKVDTQAPVFTCPDNYTLNGCDTQPIIVLPLAIDNCDGEIIVTAERSDDLALNAPFPVDQTLTITYTAVDGCGNTASCDFTVFVTPCVGDTNCTYTQGFYGNYKGKGCSPTLGQTGSQDMMVLAVSNNGGVVDFGSVPNNNYFRLLLSDINGNPVVGSNNIYKMLPGGGTPRALIGFNTYSVGSTWADNDPLNAGGSNKGKINNVLLAQTMALFFNMGNDPALSNVKLEETFATADVTYCGSDTIIPGTTQIFNIDISVINYLDDQYGEATVGTLYQLANKALGGGSISPLNHSVINSAVDNINRGFDECRAQVSVPTETISVIEKTTDKDFTIYPVPFISNFKILYNFDYKSPVEIQVFDSRGTLLFSKYDSDTYKGKELLIDFPLTHQKGEVFFIRIETNRGHILKNIVSSTN</sequence>
<dbReference type="Proteomes" id="UP000198648">
    <property type="component" value="Unassembled WGS sequence"/>
</dbReference>
<feature type="domain" description="HYR" evidence="2">
    <location>
        <begin position="1317"/>
        <end position="1400"/>
    </location>
</feature>
<evidence type="ECO:0000259" key="2">
    <source>
        <dbReference type="PROSITE" id="PS50825"/>
    </source>
</evidence>